<dbReference type="Proteomes" id="UP000541857">
    <property type="component" value="Unassembled WGS sequence"/>
</dbReference>
<dbReference type="Pfam" id="PF13585">
    <property type="entry name" value="CHU_C"/>
    <property type="match status" value="1"/>
</dbReference>
<dbReference type="Gene3D" id="2.60.40.10">
    <property type="entry name" value="Immunoglobulins"/>
    <property type="match status" value="1"/>
</dbReference>
<reference evidence="1 2" key="1">
    <citation type="submission" date="2020-07" db="EMBL/GenBank/DDBJ databases">
        <title>Bacterium isolated from marine sediment.</title>
        <authorList>
            <person name="Shang D."/>
        </authorList>
    </citation>
    <scope>NUCLEOTIDE SEQUENCE [LARGE SCALE GENOMIC DNA]</scope>
    <source>
        <strain evidence="1 2">F6074</strain>
    </source>
</reference>
<name>A0A7W2M5D4_9FLAO</name>
<proteinExistence type="predicted"/>
<dbReference type="InterPro" id="IPR013783">
    <property type="entry name" value="Ig-like_fold"/>
</dbReference>
<evidence type="ECO:0000313" key="2">
    <source>
        <dbReference type="Proteomes" id="UP000541857"/>
    </source>
</evidence>
<organism evidence="1 2">
    <name type="scientific">Gelidibacter maritimus</name>
    <dbReference type="NCBI Taxonomy" id="2761487"/>
    <lineage>
        <taxon>Bacteria</taxon>
        <taxon>Pseudomonadati</taxon>
        <taxon>Bacteroidota</taxon>
        <taxon>Flavobacteriia</taxon>
        <taxon>Flavobacteriales</taxon>
        <taxon>Flavobacteriaceae</taxon>
        <taxon>Gelidibacter</taxon>
    </lineage>
</organism>
<dbReference type="NCBIfam" id="NF038133">
    <property type="entry name" value="choice_anch_L"/>
    <property type="match status" value="1"/>
</dbReference>
<evidence type="ECO:0000313" key="1">
    <source>
        <dbReference type="EMBL" id="MBA6153022.1"/>
    </source>
</evidence>
<dbReference type="InterPro" id="IPR026341">
    <property type="entry name" value="T9SS_type_B"/>
</dbReference>
<sequence length="780" mass="85644">MIQGLTVFFIFIYFTGYSQNVQVDSQTYTAQQLIEDIFINSNCVQNVVVTNVVGGSFNSTDKSYGYFDASGTTFPIQRGVVMSTGRLSNVPGPNTSISDDDAINWDGDSDLERSLSEGNTINATILEFDFVAASSQISFRYLFASEEYQENNTRTCRYSDLFGFLIRSENEQEYTNIALIPGSQTPVKVTTVHSGVPDGCDAINETYFGGWNNSTAPINFNGQTEVLTATANIIPNQNYHVKLVIADAQNYRYDSAIFLEANSFELKTNLGVNRLVSTNNPVCEGDSMVLNAVQPGNLEYVWYKDGALVETQNASCPNCGTYAVTGPGTYGVEVTLANGCKAYGEIIIEYATNPLASNAILLACDENQDGITFYNLLEANTDLTNNDDTLIVSNFYTTYNDAVNATNAIPDPANFQNSSPAQTVFARVENQNRCFTIGELTLEISNTTINAAPLNACKGPSDDLATFDLNQITADIQNQIPTNSTVQFYENEADAFTESNSIGPIYTTDIEIQQTIYIKINSNSSCYALTTTQLNVLHSPLLEPDETILYCLNSYPDTIRLFGGIQNTPSNAYRFQWFYNGVETDVDTSFIDINAIGTYTVNVTGPNGCSNVKNITVIPSDIATIEAISIIEGSNNNSIEINVSGDGDYEFAFNKITGPYQDSNVFTALDPGIHTIYVRDKKGCGISKKQVSILGFPKYFTPNGDGINDIWSLYGITDQFSRALRMNIYNRYGKLIFQQTKPSGGWDGTYSGTALPANDYWFEVILADGTTYTGHFSLVR</sequence>
<dbReference type="NCBIfam" id="TIGR04131">
    <property type="entry name" value="Bac_Flav_CTERM"/>
    <property type="match status" value="1"/>
</dbReference>
<protein>
    <submittedName>
        <fullName evidence="1">T9SS type B sorting domain-containing protein</fullName>
    </submittedName>
</protein>
<dbReference type="EMBL" id="JACGLT010000006">
    <property type="protein sequence ID" value="MBA6153022.1"/>
    <property type="molecule type" value="Genomic_DNA"/>
</dbReference>
<dbReference type="AlphaFoldDB" id="A0A7W2M5D4"/>
<gene>
    <name evidence="1" type="ORF">H3Z82_09825</name>
</gene>
<accession>A0A7W2M5D4</accession>
<dbReference type="InterPro" id="IPR049804">
    <property type="entry name" value="Choice_anch_L"/>
</dbReference>
<keyword evidence="2" id="KW-1185">Reference proteome</keyword>
<comment type="caution">
    <text evidence="1">The sequence shown here is derived from an EMBL/GenBank/DDBJ whole genome shotgun (WGS) entry which is preliminary data.</text>
</comment>